<dbReference type="KEGG" id="tic:FH039_07195"/>
<keyword evidence="1" id="KW-0472">Membrane</keyword>
<protein>
    <submittedName>
        <fullName evidence="2">Uncharacterized protein</fullName>
    </submittedName>
</protein>
<dbReference type="RefSeq" id="WP_139680771.1">
    <property type="nucleotide sequence ID" value="NZ_CP040846.1"/>
</dbReference>
<reference evidence="2 3" key="1">
    <citation type="submission" date="2019-06" db="EMBL/GenBank/DDBJ databases">
        <title>Thermococcus indicus sp. nov., a Fe(III)-reducing hyperthermophilic archaeon isolated from the Onnuri vent field of the Central Indian Ocean ridge.</title>
        <authorList>
            <person name="Lim J.K."/>
            <person name="Kim Y.J."/>
            <person name="Kwon K.K."/>
        </authorList>
    </citation>
    <scope>NUCLEOTIDE SEQUENCE [LARGE SCALE GENOMIC DNA]</scope>
    <source>
        <strain evidence="2 3">IOH1</strain>
    </source>
</reference>
<dbReference type="GeneID" id="40474957"/>
<dbReference type="Proteomes" id="UP000306007">
    <property type="component" value="Chromosome"/>
</dbReference>
<evidence type="ECO:0000256" key="1">
    <source>
        <dbReference type="SAM" id="Phobius"/>
    </source>
</evidence>
<keyword evidence="1" id="KW-1133">Transmembrane helix</keyword>
<keyword evidence="1" id="KW-0812">Transmembrane</keyword>
<name>A0A4Y5SMK6_9EURY</name>
<dbReference type="OrthoDB" id="382625at2157"/>
<dbReference type="EMBL" id="CP040846">
    <property type="protein sequence ID" value="QDA31429.1"/>
    <property type="molecule type" value="Genomic_DNA"/>
</dbReference>
<feature type="transmembrane region" description="Helical" evidence="1">
    <location>
        <begin position="47"/>
        <end position="65"/>
    </location>
</feature>
<gene>
    <name evidence="2" type="ORF">FH039_07195</name>
</gene>
<keyword evidence="3" id="KW-1185">Reference proteome</keyword>
<accession>A0A4Y5SMK6</accession>
<sequence>MRTDNARAMIEAYRRNYSPSFQSFLKRLTGYLAAAAVIYLYGREETALLVLLALLVVDVLLTAGLSRES</sequence>
<organism evidence="2 3">
    <name type="scientific">Thermococcus indicus</name>
    <dbReference type="NCBI Taxonomy" id="2586643"/>
    <lineage>
        <taxon>Archaea</taxon>
        <taxon>Methanobacteriati</taxon>
        <taxon>Methanobacteriota</taxon>
        <taxon>Thermococci</taxon>
        <taxon>Thermococcales</taxon>
        <taxon>Thermococcaceae</taxon>
        <taxon>Thermococcus</taxon>
    </lineage>
</organism>
<evidence type="ECO:0000313" key="3">
    <source>
        <dbReference type="Proteomes" id="UP000306007"/>
    </source>
</evidence>
<dbReference type="AlphaFoldDB" id="A0A4Y5SMK6"/>
<feature type="transmembrane region" description="Helical" evidence="1">
    <location>
        <begin position="24"/>
        <end position="41"/>
    </location>
</feature>
<evidence type="ECO:0000313" key="2">
    <source>
        <dbReference type="EMBL" id="QDA31429.1"/>
    </source>
</evidence>
<proteinExistence type="predicted"/>